<evidence type="ECO:0000313" key="2">
    <source>
        <dbReference type="EMBL" id="KAG2175047.1"/>
    </source>
</evidence>
<dbReference type="AlphaFoldDB" id="A0A8H7PJB7"/>
<sequence>MDDNSSYAESLEWHDSLHDNSAPYFPWQSYQRQDLFIPEFDEEEVHNITRSLVTPLPSKTEADDLLILPAHLRRNRQFTLADRCDGDDSSDLMAVELDYEQRELLREIDSPTETFRSPSPKRLSGKTSLPQSTRAHRQYPELRSKRYSIASPYDTNSSRDLLAPYDRQQSNPKGDFALPNVDYSRSATNKLHRASTISNPKYTENLLHKRSNSSMIPKTAYNHMQAPQMGFIDENNGSRVKDLDHFKLDPRRSDVELHSTQHNYNNSGSTNRSRSHSTYVAPTKFDADTERYVSRYPGPRARETYQKSMALPSEPKSPRVTFNFDKGTQEVGEARGENTIRSLKQPSTARRWSTLGHSHEFQPNKALQRNTRTTTIIKPTITDSTSSLDSVEVTKMKKYALRNNNAIYTERNEDETYQQISRRLRSASIGSDMSQISQSEKVQPATSKSAEVMAARRSKMTPSNVTYSSGRDRTTSLSYDSLSIERSEREREEKELQKQYLHSIKYDTNIKRLPQRSKVSRSLLPDFIGSSLADTNKEEDLATHSSDWALKWPEEIFHRGNEDDLRISSNARDQEVNLRQNYARISPSTTASSSSASNVSGDLSSRTATSRTRSTSTSIDSLNRYLSLPENKLIDGSIKHATNKMGSDGHGRQHRNQAPSPTFSMYSEKPWLTDKGGYYADEMYNQLGALDLTDAESVEAYSNSRARRGIPESYHQHQSIAQTMPMKRTNRFSSPASMMRSSHLRLRASGEDYETASARSLAPVQQVSQGSSAVTAPAKELLASIRQRRERALHQMSESKGDLRPKSLRTKLPTANWN</sequence>
<organism evidence="2 3">
    <name type="scientific">Mortierella isabellina</name>
    <name type="common">Filamentous fungus</name>
    <name type="synonym">Umbelopsis isabellina</name>
    <dbReference type="NCBI Taxonomy" id="91625"/>
    <lineage>
        <taxon>Eukaryota</taxon>
        <taxon>Fungi</taxon>
        <taxon>Fungi incertae sedis</taxon>
        <taxon>Mucoromycota</taxon>
        <taxon>Mucoromycotina</taxon>
        <taxon>Umbelopsidomycetes</taxon>
        <taxon>Umbelopsidales</taxon>
        <taxon>Umbelopsidaceae</taxon>
        <taxon>Umbelopsis</taxon>
    </lineage>
</organism>
<feature type="compositionally biased region" description="Polar residues" evidence="1">
    <location>
        <begin position="260"/>
        <end position="278"/>
    </location>
</feature>
<dbReference type="Proteomes" id="UP000654370">
    <property type="component" value="Unassembled WGS sequence"/>
</dbReference>
<reference evidence="2" key="1">
    <citation type="submission" date="2020-12" db="EMBL/GenBank/DDBJ databases">
        <title>Metabolic potential, ecology and presence of endohyphal bacteria is reflected in genomic diversity of Mucoromycotina.</title>
        <authorList>
            <person name="Muszewska A."/>
            <person name="Okrasinska A."/>
            <person name="Steczkiewicz K."/>
            <person name="Drgas O."/>
            <person name="Orlowska M."/>
            <person name="Perlinska-Lenart U."/>
            <person name="Aleksandrzak-Piekarczyk T."/>
            <person name="Szatraj K."/>
            <person name="Zielenkiewicz U."/>
            <person name="Pilsyk S."/>
            <person name="Malc E."/>
            <person name="Mieczkowski P."/>
            <person name="Kruszewska J.S."/>
            <person name="Biernat P."/>
            <person name="Pawlowska J."/>
        </authorList>
    </citation>
    <scope>NUCLEOTIDE SEQUENCE</scope>
    <source>
        <strain evidence="2">WA0000067209</strain>
    </source>
</reference>
<feature type="compositionally biased region" description="Low complexity" evidence="1">
    <location>
        <begin position="586"/>
        <end position="618"/>
    </location>
</feature>
<feature type="compositionally biased region" description="Polar residues" evidence="1">
    <location>
        <begin position="656"/>
        <end position="665"/>
    </location>
</feature>
<gene>
    <name evidence="2" type="ORF">INT43_006109</name>
</gene>
<feature type="region of interest" description="Disordered" evidence="1">
    <location>
        <begin position="582"/>
        <end position="619"/>
    </location>
</feature>
<evidence type="ECO:0000256" key="1">
    <source>
        <dbReference type="SAM" id="MobiDB-lite"/>
    </source>
</evidence>
<protein>
    <submittedName>
        <fullName evidence="2">Uncharacterized protein</fullName>
    </submittedName>
</protein>
<feature type="compositionally biased region" description="Polar residues" evidence="1">
    <location>
        <begin position="428"/>
        <end position="449"/>
    </location>
</feature>
<feature type="region of interest" description="Disordered" evidence="1">
    <location>
        <begin position="106"/>
        <end position="180"/>
    </location>
</feature>
<keyword evidence="3" id="KW-1185">Reference proteome</keyword>
<feature type="region of interest" description="Disordered" evidence="1">
    <location>
        <begin position="428"/>
        <end position="451"/>
    </location>
</feature>
<feature type="region of interest" description="Disordered" evidence="1">
    <location>
        <begin position="640"/>
        <end position="665"/>
    </location>
</feature>
<name>A0A8H7PJB7_MORIS</name>
<feature type="region of interest" description="Disordered" evidence="1">
    <location>
        <begin position="789"/>
        <end position="818"/>
    </location>
</feature>
<dbReference type="EMBL" id="JAEPQZ010000012">
    <property type="protein sequence ID" value="KAG2175047.1"/>
    <property type="molecule type" value="Genomic_DNA"/>
</dbReference>
<evidence type="ECO:0000313" key="3">
    <source>
        <dbReference type="Proteomes" id="UP000654370"/>
    </source>
</evidence>
<comment type="caution">
    <text evidence="2">The sequence shown here is derived from an EMBL/GenBank/DDBJ whole genome shotgun (WGS) entry which is preliminary data.</text>
</comment>
<proteinExistence type="predicted"/>
<accession>A0A8H7PJB7</accession>
<feature type="compositionally biased region" description="Basic and acidic residues" evidence="1">
    <location>
        <begin position="790"/>
        <end position="805"/>
    </location>
</feature>
<feature type="region of interest" description="Disordered" evidence="1">
    <location>
        <begin position="257"/>
        <end position="278"/>
    </location>
</feature>
<dbReference type="OrthoDB" id="2382666at2759"/>